<evidence type="ECO:0000313" key="3">
    <source>
        <dbReference type="Proteomes" id="UP000053647"/>
    </source>
</evidence>
<feature type="compositionally biased region" description="Polar residues" evidence="1">
    <location>
        <begin position="1"/>
        <end position="14"/>
    </location>
</feature>
<feature type="compositionally biased region" description="Low complexity" evidence="1">
    <location>
        <begin position="41"/>
        <end position="50"/>
    </location>
</feature>
<sequence length="100" mass="9545">MPGNDVASNTQAPSCSIAAVEPNPAGETNTVGSRGGHSGCVARGSAVGRGTAAGRGGVSVVHGASAGGNRGAPAQARPGPTRKTTAAQKNTPQSDVPSDV</sequence>
<proteinExistence type="predicted"/>
<gene>
    <name evidence="2" type="ORF">PAXINDRAFT_173008</name>
</gene>
<evidence type="ECO:0000256" key="1">
    <source>
        <dbReference type="SAM" id="MobiDB-lite"/>
    </source>
</evidence>
<feature type="compositionally biased region" description="Polar residues" evidence="1">
    <location>
        <begin position="82"/>
        <end position="100"/>
    </location>
</feature>
<dbReference type="HOGENOM" id="CLU_180946_0_0_1"/>
<dbReference type="EMBL" id="KN819663">
    <property type="protein sequence ID" value="KIJ08252.1"/>
    <property type="molecule type" value="Genomic_DNA"/>
</dbReference>
<feature type="region of interest" description="Disordered" evidence="1">
    <location>
        <begin position="1"/>
        <end position="100"/>
    </location>
</feature>
<organism evidence="2 3">
    <name type="scientific">Paxillus involutus ATCC 200175</name>
    <dbReference type="NCBI Taxonomy" id="664439"/>
    <lineage>
        <taxon>Eukaryota</taxon>
        <taxon>Fungi</taxon>
        <taxon>Dikarya</taxon>
        <taxon>Basidiomycota</taxon>
        <taxon>Agaricomycotina</taxon>
        <taxon>Agaricomycetes</taxon>
        <taxon>Agaricomycetidae</taxon>
        <taxon>Boletales</taxon>
        <taxon>Paxilineae</taxon>
        <taxon>Paxillaceae</taxon>
        <taxon>Paxillus</taxon>
    </lineage>
</organism>
<reference evidence="3" key="2">
    <citation type="submission" date="2015-01" db="EMBL/GenBank/DDBJ databases">
        <title>Evolutionary Origins and Diversification of the Mycorrhizal Mutualists.</title>
        <authorList>
            <consortium name="DOE Joint Genome Institute"/>
            <consortium name="Mycorrhizal Genomics Consortium"/>
            <person name="Kohler A."/>
            <person name="Kuo A."/>
            <person name="Nagy L.G."/>
            <person name="Floudas D."/>
            <person name="Copeland A."/>
            <person name="Barry K.W."/>
            <person name="Cichocki N."/>
            <person name="Veneault-Fourrey C."/>
            <person name="LaButti K."/>
            <person name="Lindquist E.A."/>
            <person name="Lipzen A."/>
            <person name="Lundell T."/>
            <person name="Morin E."/>
            <person name="Murat C."/>
            <person name="Riley R."/>
            <person name="Ohm R."/>
            <person name="Sun H."/>
            <person name="Tunlid A."/>
            <person name="Henrissat B."/>
            <person name="Grigoriev I.V."/>
            <person name="Hibbett D.S."/>
            <person name="Martin F."/>
        </authorList>
    </citation>
    <scope>NUCLEOTIDE SEQUENCE [LARGE SCALE GENOMIC DNA]</scope>
    <source>
        <strain evidence="3">ATCC 200175</strain>
    </source>
</reference>
<keyword evidence="3" id="KW-1185">Reference proteome</keyword>
<reference evidence="2 3" key="1">
    <citation type="submission" date="2014-06" db="EMBL/GenBank/DDBJ databases">
        <authorList>
            <consortium name="DOE Joint Genome Institute"/>
            <person name="Kuo A."/>
            <person name="Kohler A."/>
            <person name="Nagy L.G."/>
            <person name="Floudas D."/>
            <person name="Copeland A."/>
            <person name="Barry K.W."/>
            <person name="Cichocki N."/>
            <person name="Veneault-Fourrey C."/>
            <person name="LaButti K."/>
            <person name="Lindquist E.A."/>
            <person name="Lipzen A."/>
            <person name="Lundell T."/>
            <person name="Morin E."/>
            <person name="Murat C."/>
            <person name="Sun H."/>
            <person name="Tunlid A."/>
            <person name="Henrissat B."/>
            <person name="Grigoriev I.V."/>
            <person name="Hibbett D.S."/>
            <person name="Martin F."/>
            <person name="Nordberg H.P."/>
            <person name="Cantor M.N."/>
            <person name="Hua S.X."/>
        </authorList>
    </citation>
    <scope>NUCLEOTIDE SEQUENCE [LARGE SCALE GENOMIC DNA]</scope>
    <source>
        <strain evidence="2 3">ATCC 200175</strain>
    </source>
</reference>
<accession>A0A0C9TK73</accession>
<dbReference type="AlphaFoldDB" id="A0A0C9TK73"/>
<name>A0A0C9TK73_PAXIN</name>
<protein>
    <submittedName>
        <fullName evidence="2">Uncharacterized protein</fullName>
    </submittedName>
</protein>
<dbReference type="Proteomes" id="UP000053647">
    <property type="component" value="Unassembled WGS sequence"/>
</dbReference>
<evidence type="ECO:0000313" key="2">
    <source>
        <dbReference type="EMBL" id="KIJ08252.1"/>
    </source>
</evidence>